<dbReference type="EMBL" id="OW152822">
    <property type="protein sequence ID" value="CAH2037616.1"/>
    <property type="molecule type" value="Genomic_DNA"/>
</dbReference>
<dbReference type="Proteomes" id="UP000837857">
    <property type="component" value="Chromosome 10"/>
</dbReference>
<organism evidence="1 2">
    <name type="scientific">Iphiclides podalirius</name>
    <name type="common">scarce swallowtail</name>
    <dbReference type="NCBI Taxonomy" id="110791"/>
    <lineage>
        <taxon>Eukaryota</taxon>
        <taxon>Metazoa</taxon>
        <taxon>Ecdysozoa</taxon>
        <taxon>Arthropoda</taxon>
        <taxon>Hexapoda</taxon>
        <taxon>Insecta</taxon>
        <taxon>Pterygota</taxon>
        <taxon>Neoptera</taxon>
        <taxon>Endopterygota</taxon>
        <taxon>Lepidoptera</taxon>
        <taxon>Glossata</taxon>
        <taxon>Ditrysia</taxon>
        <taxon>Papilionoidea</taxon>
        <taxon>Papilionidae</taxon>
        <taxon>Papilioninae</taxon>
        <taxon>Iphiclides</taxon>
    </lineage>
</organism>
<evidence type="ECO:0000313" key="1">
    <source>
        <dbReference type="EMBL" id="CAH2037616.1"/>
    </source>
</evidence>
<dbReference type="Pfam" id="PF04437">
    <property type="entry name" value="RINT1_TIP1"/>
    <property type="match status" value="1"/>
</dbReference>
<sequence>MMAMREVCRKCSLQIQPSDVKSPLAENPSVPGERAEEGGVFSEAPELLALLCDAGLAALAEHILLEFKATIRDYKRLKWHAMPMVEEMALTVSGALCGPLSALCARISAATARLAPALAARVRAHVATDLDHYMLQEMVLETWFNTGGTLQFTHDVKRNLVPAFTPPNKSASKKNLFPKLAEACNLLNMDYEDARRLHQLLSKEASLGPDSLATMGVSHIQPSEVLRILSQRTDLGDSSTPSSVMELF</sequence>
<keyword evidence="2" id="KW-1185">Reference proteome</keyword>
<accession>A0ABN8HN30</accession>
<evidence type="ECO:0000313" key="2">
    <source>
        <dbReference type="Proteomes" id="UP000837857"/>
    </source>
</evidence>
<feature type="non-terminal residue" evidence="1">
    <location>
        <position position="1"/>
    </location>
</feature>
<reference evidence="1" key="1">
    <citation type="submission" date="2022-03" db="EMBL/GenBank/DDBJ databases">
        <authorList>
            <person name="Martin H S."/>
        </authorList>
    </citation>
    <scope>NUCLEOTIDE SEQUENCE</scope>
</reference>
<gene>
    <name evidence="1" type="ORF">IPOD504_LOCUS1240</name>
</gene>
<dbReference type="InterPro" id="IPR007528">
    <property type="entry name" value="RINT1_Tip20"/>
</dbReference>
<dbReference type="PANTHER" id="PTHR13520:SF0">
    <property type="entry name" value="RAD50-INTERACTING PROTEIN 1"/>
    <property type="match status" value="1"/>
</dbReference>
<proteinExistence type="predicted"/>
<name>A0ABN8HN30_9NEOP</name>
<dbReference type="PROSITE" id="PS51386">
    <property type="entry name" value="RINT1_TIP20"/>
    <property type="match status" value="1"/>
</dbReference>
<dbReference type="Gene3D" id="1.20.58.670">
    <property type="entry name" value="Dsl1p vesicle tethering complex, Tip20p subunit, domain D"/>
    <property type="match status" value="1"/>
</dbReference>
<dbReference type="PANTHER" id="PTHR13520">
    <property type="entry name" value="RAD50-INTERACTING PROTEIN 1 RINT-1"/>
    <property type="match status" value="1"/>
</dbReference>
<dbReference type="InterPro" id="IPR042044">
    <property type="entry name" value="EXOC6PINT-1/Sec15/Tip20_C_dom2"/>
</dbReference>
<protein>
    <submittedName>
        <fullName evidence="1">Uncharacterized protein</fullName>
    </submittedName>
</protein>